<dbReference type="PANTHER" id="PTHR43031">
    <property type="entry name" value="FAD-DEPENDENT OXIDOREDUCTASE"/>
    <property type="match status" value="1"/>
</dbReference>
<dbReference type="Pfam" id="PF00581">
    <property type="entry name" value="Rhodanese"/>
    <property type="match status" value="1"/>
</dbReference>
<reference evidence="2 3" key="1">
    <citation type="journal article" date="2018" name="Nat. Ecol. Evol.">
        <title>Shark genomes provide insights into elasmobranch evolution and the origin of vertebrates.</title>
        <authorList>
            <person name="Hara Y"/>
            <person name="Yamaguchi K"/>
            <person name="Onimaru K"/>
            <person name="Kadota M"/>
            <person name="Koyanagi M"/>
            <person name="Keeley SD"/>
            <person name="Tatsumi K"/>
            <person name="Tanaka K"/>
            <person name="Motone F"/>
            <person name="Kageyama Y"/>
            <person name="Nozu R"/>
            <person name="Adachi N"/>
            <person name="Nishimura O"/>
            <person name="Nakagawa R"/>
            <person name="Tanegashima C"/>
            <person name="Kiyatake I"/>
            <person name="Matsumoto R"/>
            <person name="Murakumo K"/>
            <person name="Nishida K"/>
            <person name="Terakita A"/>
            <person name="Kuratani S"/>
            <person name="Sato K"/>
            <person name="Hyodo S Kuraku.S."/>
        </authorList>
    </citation>
    <scope>NUCLEOTIDE SEQUENCE [LARGE SCALE GENOMIC DNA]</scope>
</reference>
<feature type="domain" description="Rhodanese" evidence="1">
    <location>
        <begin position="30"/>
        <end position="135"/>
    </location>
</feature>
<accession>A0A401RKF1</accession>
<dbReference type="InterPro" id="IPR050229">
    <property type="entry name" value="GlpE_sulfurtransferase"/>
</dbReference>
<sequence>MELVILWIRKSFNLVQDRSSDSTEQQMAENRNQILLLDVRSMAEYEVSHLQGAIRIDPDTSDMNHLTKELGLADCNEEREVICYCTVGYRSSKVAQKLVEFLASNAGQTLRRSLRVYNLEGGLVKWANEGKPMVDCKEQPTSLVHPYSSMWAYLVKPEFRAKI</sequence>
<evidence type="ECO:0000259" key="1">
    <source>
        <dbReference type="PROSITE" id="PS50206"/>
    </source>
</evidence>
<dbReference type="OMA" id="YHRHIVC"/>
<dbReference type="SMART" id="SM00450">
    <property type="entry name" value="RHOD"/>
    <property type="match status" value="1"/>
</dbReference>
<keyword evidence="3" id="KW-1185">Reference proteome</keyword>
<organism evidence="2 3">
    <name type="scientific">Chiloscyllium punctatum</name>
    <name type="common">Brownbanded bambooshark</name>
    <name type="synonym">Hemiscyllium punctatum</name>
    <dbReference type="NCBI Taxonomy" id="137246"/>
    <lineage>
        <taxon>Eukaryota</taxon>
        <taxon>Metazoa</taxon>
        <taxon>Chordata</taxon>
        <taxon>Craniata</taxon>
        <taxon>Vertebrata</taxon>
        <taxon>Chondrichthyes</taxon>
        <taxon>Elasmobranchii</taxon>
        <taxon>Galeomorphii</taxon>
        <taxon>Galeoidea</taxon>
        <taxon>Orectolobiformes</taxon>
        <taxon>Hemiscylliidae</taxon>
        <taxon>Chiloscyllium</taxon>
    </lineage>
</organism>
<gene>
    <name evidence="2" type="ORF">chiPu_0022116</name>
</gene>
<evidence type="ECO:0000313" key="3">
    <source>
        <dbReference type="Proteomes" id="UP000287033"/>
    </source>
</evidence>
<dbReference type="Proteomes" id="UP000287033">
    <property type="component" value="Unassembled WGS sequence"/>
</dbReference>
<proteinExistence type="predicted"/>
<dbReference type="AlphaFoldDB" id="A0A401RKF1"/>
<protein>
    <recommendedName>
        <fullName evidence="1">Rhodanese domain-containing protein</fullName>
    </recommendedName>
</protein>
<evidence type="ECO:0000313" key="2">
    <source>
        <dbReference type="EMBL" id="GCC18651.1"/>
    </source>
</evidence>
<dbReference type="InterPro" id="IPR036873">
    <property type="entry name" value="Rhodanese-like_dom_sf"/>
</dbReference>
<dbReference type="InterPro" id="IPR001763">
    <property type="entry name" value="Rhodanese-like_dom"/>
</dbReference>
<dbReference type="PANTHER" id="PTHR43031:SF1">
    <property type="entry name" value="PYRIDINE NUCLEOTIDE-DISULPHIDE OXIDOREDUCTASE"/>
    <property type="match status" value="1"/>
</dbReference>
<dbReference type="Gene3D" id="3.40.250.10">
    <property type="entry name" value="Rhodanese-like domain"/>
    <property type="match status" value="1"/>
</dbReference>
<dbReference type="OrthoDB" id="566238at2759"/>
<dbReference type="CDD" id="cd00158">
    <property type="entry name" value="RHOD"/>
    <property type="match status" value="1"/>
</dbReference>
<dbReference type="SUPFAM" id="SSF52821">
    <property type="entry name" value="Rhodanese/Cell cycle control phosphatase"/>
    <property type="match status" value="1"/>
</dbReference>
<dbReference type="PROSITE" id="PS50206">
    <property type="entry name" value="RHODANESE_3"/>
    <property type="match status" value="1"/>
</dbReference>
<name>A0A401RKF1_CHIPU</name>
<dbReference type="EMBL" id="BEZZ01005996">
    <property type="protein sequence ID" value="GCC18651.1"/>
    <property type="molecule type" value="Genomic_DNA"/>
</dbReference>
<comment type="caution">
    <text evidence="2">The sequence shown here is derived from an EMBL/GenBank/DDBJ whole genome shotgun (WGS) entry which is preliminary data.</text>
</comment>